<feature type="region of interest" description="Disordered" evidence="1">
    <location>
        <begin position="1"/>
        <end position="37"/>
    </location>
</feature>
<keyword evidence="2" id="KW-0696">RNA-directed RNA polymerase</keyword>
<dbReference type="EMBL" id="OL795365">
    <property type="protein sequence ID" value="WAK73588.1"/>
    <property type="molecule type" value="Genomic_RNA"/>
</dbReference>
<evidence type="ECO:0000256" key="1">
    <source>
        <dbReference type="SAM" id="MobiDB-lite"/>
    </source>
</evidence>
<name>A0A9E8Z113_9VIRU</name>
<feature type="compositionally biased region" description="Basic and acidic residues" evidence="1">
    <location>
        <begin position="1"/>
        <end position="32"/>
    </location>
</feature>
<proteinExistence type="predicted"/>
<accession>A0A9E8Z113</accession>
<evidence type="ECO:0000313" key="2">
    <source>
        <dbReference type="EMBL" id="WAK73588.1"/>
    </source>
</evidence>
<reference evidence="2" key="1">
    <citation type="submission" date="2021-12" db="EMBL/GenBank/DDBJ databases">
        <title>Study of the virome of Phytophthora palustris.</title>
        <authorList>
            <person name="Botella L."/>
            <person name="Jung T."/>
        </authorList>
    </citation>
    <scope>NUCLEOTIDE SEQUENCE</scope>
    <source>
        <strain evidence="2">KA0120</strain>
    </source>
</reference>
<dbReference type="GO" id="GO:0003968">
    <property type="term" value="F:RNA-directed RNA polymerase activity"/>
    <property type="evidence" value="ECO:0007669"/>
    <property type="project" value="UniProtKB-KW"/>
</dbReference>
<keyword evidence="2" id="KW-0548">Nucleotidyltransferase</keyword>
<organism evidence="2">
    <name type="scientific">Phytophthora palustris narna-like virus 3-3</name>
    <dbReference type="NCBI Taxonomy" id="2976295"/>
    <lineage>
        <taxon>Viruses</taxon>
        <taxon>Riboviria</taxon>
        <taxon>Orthornavirae</taxon>
        <taxon>Lenarviricota</taxon>
        <taxon>Amabiliviricetes</taxon>
        <taxon>Wolframvirales</taxon>
        <taxon>Narnaviridae</taxon>
    </lineage>
</organism>
<sequence length="897" mass="100962">MMMNRKEHQQRSRGSKESTAKPADRTMRDRSTPVRATSLRSYMKCEKAVKTSLLRRIRSGVPTKVSSPKSKRARVWRTLPLPLEVAAATRHGEGSRVAPWFKTVNKHFLEIRLSFEAAEGTLSLDLRPANLRRWNKFNRWLTALIWSGPPVLKQTAHEWRTLACAWRDVPTEVRRRHREPYPEAAKRPQKGFATSADALMFASRVPRSVDWKLNDAGRNKERQNRRGAEAVGQAVERWTNKRPHDKATLRRVMQFLNKELPVIETTWQSFPDPGMKACIEAPPANGGVARGAVLWGRAFFERDVLDHQDGEIAAIARSQEGADAQAFIRTGEYTDAGWARYADERLAQWSDEAQEQVYNRQLADDAYIQANVNHVLPLPKVTEGFADIMAPVDGSVRPPLEPIPLPEMGDKIRLASTHTAPEVWLSRKVNHDWLKVLKRSVHNPKWTLRGKPVMLSRKTRSQERGHTLLYSADLSAATDYIPHKVAQAVALVLCQKARYSADRTRDIMALLGEHTILDPRNDVTSKETFLKIVHRLQACDDAAFDEAFLERLEEGAYQRTTNGIHMGLGPSWVILSLLNHAAAALACPGNDKSYSVCGDDLIALWTSQEIARYEANLTELGLVVNTAKCFRGPRGVFCEQLVEMESPYFARSRTVEGPAELGISKVIAGRSHDKYAATEALTRLKTVPCTAAKRLAHLRHKRIRPTNRPGSVAVGGCGVGIPNLGQLTTYLKSGAIRLKTHTDEPGWGQALTESIVPQHMRVKGHEYVKYEDIRNALLRETEWNYAATGDPKFRLRPGKPISARRFRTAGATRSKPVSVESFILAWTQSKKVTCAQKQQLRGRLRRAIRQNSLTRSDRARIWSAIESGGPQGWVPLDTAHELFNQIAHPTRPRFTQS</sequence>
<protein>
    <submittedName>
        <fullName evidence="2">RNA-dependent RNA polymerase</fullName>
    </submittedName>
</protein>
<keyword evidence="2" id="KW-0808">Transferase</keyword>